<feature type="chain" id="PRO_5003352539" evidence="1">
    <location>
        <begin position="23"/>
        <end position="60"/>
    </location>
</feature>
<feature type="signal peptide" evidence="1">
    <location>
        <begin position="1"/>
        <end position="22"/>
    </location>
</feature>
<sequence>MKCAALILLCCVIFLTVDLSAAFTGRYVSLKKLDDRLFDAKGLREIARANLENDRMSSRS</sequence>
<dbReference type="Proteomes" id="UP000008144">
    <property type="component" value="Chromosome 12"/>
</dbReference>
<reference evidence="2" key="3">
    <citation type="submission" date="2025-08" db="UniProtKB">
        <authorList>
            <consortium name="Ensembl"/>
        </authorList>
    </citation>
    <scope>IDENTIFICATION</scope>
</reference>
<dbReference type="Ensembl" id="ENSCINT00000026034.2">
    <property type="protein sequence ID" value="ENSCINP00000025788.2"/>
    <property type="gene ID" value="ENSCING00000014204.2"/>
</dbReference>
<evidence type="ECO:0000256" key="1">
    <source>
        <dbReference type="SAM" id="SignalP"/>
    </source>
</evidence>
<protein>
    <submittedName>
        <fullName evidence="2">Uncharacterized protein</fullName>
    </submittedName>
</protein>
<organism evidence="2 3">
    <name type="scientific">Ciona intestinalis</name>
    <name type="common">Transparent sea squirt</name>
    <name type="synonym">Ascidia intestinalis</name>
    <dbReference type="NCBI Taxonomy" id="7719"/>
    <lineage>
        <taxon>Eukaryota</taxon>
        <taxon>Metazoa</taxon>
        <taxon>Chordata</taxon>
        <taxon>Tunicata</taxon>
        <taxon>Ascidiacea</taxon>
        <taxon>Phlebobranchia</taxon>
        <taxon>Cionidae</taxon>
        <taxon>Ciona</taxon>
    </lineage>
</organism>
<reference evidence="2" key="2">
    <citation type="journal article" date="2008" name="Genome Biol.">
        <title>Improved genome assembly and evidence-based global gene model set for the chordate Ciona intestinalis: new insight into intron and operon populations.</title>
        <authorList>
            <person name="Satou Y."/>
            <person name="Mineta K."/>
            <person name="Ogasawara M."/>
            <person name="Sasakura Y."/>
            <person name="Shoguchi E."/>
            <person name="Ueno K."/>
            <person name="Yamada L."/>
            <person name="Matsumoto J."/>
            <person name="Wasserscheid J."/>
            <person name="Dewar K."/>
            <person name="Wiley G.B."/>
            <person name="Macmil S.L."/>
            <person name="Roe B.A."/>
            <person name="Zeller R.W."/>
            <person name="Hastings K.E."/>
            <person name="Lemaire P."/>
            <person name="Lindquist E."/>
            <person name="Endo T."/>
            <person name="Hotta K."/>
            <person name="Inaba K."/>
        </authorList>
    </citation>
    <scope>NUCLEOTIDE SEQUENCE [LARGE SCALE GENOMIC DNA]</scope>
    <source>
        <strain evidence="2">wild type</strain>
    </source>
</reference>
<accession>F6ZPI9</accession>
<dbReference type="InParanoid" id="F6ZPI9"/>
<name>F6ZPI9_CIOIN</name>
<reference evidence="2" key="4">
    <citation type="submission" date="2025-09" db="UniProtKB">
        <authorList>
            <consortium name="Ensembl"/>
        </authorList>
    </citation>
    <scope>IDENTIFICATION</scope>
</reference>
<proteinExistence type="predicted"/>
<dbReference type="GeneTree" id="ENSGT01140000286696"/>
<evidence type="ECO:0000313" key="2">
    <source>
        <dbReference type="Ensembl" id="ENSCINP00000025788.2"/>
    </source>
</evidence>
<evidence type="ECO:0000313" key="3">
    <source>
        <dbReference type="Proteomes" id="UP000008144"/>
    </source>
</evidence>
<reference evidence="3" key="1">
    <citation type="journal article" date="2002" name="Science">
        <title>The draft genome of Ciona intestinalis: insights into chordate and vertebrate origins.</title>
        <authorList>
            <person name="Dehal P."/>
            <person name="Satou Y."/>
            <person name="Campbell R.K."/>
            <person name="Chapman J."/>
            <person name="Degnan B."/>
            <person name="De Tomaso A."/>
            <person name="Davidson B."/>
            <person name="Di Gregorio A."/>
            <person name="Gelpke M."/>
            <person name="Goodstein D.M."/>
            <person name="Harafuji N."/>
            <person name="Hastings K.E."/>
            <person name="Ho I."/>
            <person name="Hotta K."/>
            <person name="Huang W."/>
            <person name="Kawashima T."/>
            <person name="Lemaire P."/>
            <person name="Martinez D."/>
            <person name="Meinertzhagen I.A."/>
            <person name="Necula S."/>
            <person name="Nonaka M."/>
            <person name="Putnam N."/>
            <person name="Rash S."/>
            <person name="Saiga H."/>
            <person name="Satake M."/>
            <person name="Terry A."/>
            <person name="Yamada L."/>
            <person name="Wang H.G."/>
            <person name="Awazu S."/>
            <person name="Azumi K."/>
            <person name="Boore J."/>
            <person name="Branno M."/>
            <person name="Chin-Bow S."/>
            <person name="DeSantis R."/>
            <person name="Doyle S."/>
            <person name="Francino P."/>
            <person name="Keys D.N."/>
            <person name="Haga S."/>
            <person name="Hayashi H."/>
            <person name="Hino K."/>
            <person name="Imai K.S."/>
            <person name="Inaba K."/>
            <person name="Kano S."/>
            <person name="Kobayashi K."/>
            <person name="Kobayashi M."/>
            <person name="Lee B.I."/>
            <person name="Makabe K.W."/>
            <person name="Manohar C."/>
            <person name="Matassi G."/>
            <person name="Medina M."/>
            <person name="Mochizuki Y."/>
            <person name="Mount S."/>
            <person name="Morishita T."/>
            <person name="Miura S."/>
            <person name="Nakayama A."/>
            <person name="Nishizaka S."/>
            <person name="Nomoto H."/>
            <person name="Ohta F."/>
            <person name="Oishi K."/>
            <person name="Rigoutsos I."/>
            <person name="Sano M."/>
            <person name="Sasaki A."/>
            <person name="Sasakura Y."/>
            <person name="Shoguchi E."/>
            <person name="Shin-i T."/>
            <person name="Spagnuolo A."/>
            <person name="Stainier D."/>
            <person name="Suzuki M.M."/>
            <person name="Tassy O."/>
            <person name="Takatori N."/>
            <person name="Tokuoka M."/>
            <person name="Yagi K."/>
            <person name="Yoshizaki F."/>
            <person name="Wada S."/>
            <person name="Zhang C."/>
            <person name="Hyatt P.D."/>
            <person name="Larimer F."/>
            <person name="Detter C."/>
            <person name="Doggett N."/>
            <person name="Glavina T."/>
            <person name="Hawkins T."/>
            <person name="Richardson P."/>
            <person name="Lucas S."/>
            <person name="Kohara Y."/>
            <person name="Levine M."/>
            <person name="Satoh N."/>
            <person name="Rokhsar D.S."/>
        </authorList>
    </citation>
    <scope>NUCLEOTIDE SEQUENCE [LARGE SCALE GENOMIC DNA]</scope>
</reference>
<keyword evidence="3" id="KW-1185">Reference proteome</keyword>
<dbReference type="EMBL" id="EAAA01000997">
    <property type="status" value="NOT_ANNOTATED_CDS"/>
    <property type="molecule type" value="Genomic_DNA"/>
</dbReference>
<dbReference type="HOGENOM" id="CLU_2941011_0_0_1"/>
<keyword evidence="1" id="KW-0732">Signal</keyword>
<dbReference type="AlphaFoldDB" id="F6ZPI9"/>